<dbReference type="Gene3D" id="2.160.10.10">
    <property type="entry name" value="Hexapeptide repeat proteins"/>
    <property type="match status" value="1"/>
</dbReference>
<name>A0A2K8Z8I4_9BACT</name>
<dbReference type="CDD" id="cd04647">
    <property type="entry name" value="LbH_MAT_like"/>
    <property type="match status" value="1"/>
</dbReference>
<dbReference type="Proteomes" id="UP000232883">
    <property type="component" value="Chromosome"/>
</dbReference>
<evidence type="ECO:0000256" key="4">
    <source>
        <dbReference type="ARBA" id="ARBA00023315"/>
    </source>
</evidence>
<gene>
    <name evidence="5" type="ORF">CWM47_32670</name>
</gene>
<dbReference type="PROSITE" id="PS00101">
    <property type="entry name" value="HEXAPEP_TRANSFERASES"/>
    <property type="match status" value="1"/>
</dbReference>
<dbReference type="EMBL" id="CP025096">
    <property type="protein sequence ID" value="AUD06182.1"/>
    <property type="molecule type" value="Genomic_DNA"/>
</dbReference>
<dbReference type="PANTHER" id="PTHR23416">
    <property type="entry name" value="SIALIC ACID SYNTHASE-RELATED"/>
    <property type="match status" value="1"/>
</dbReference>
<dbReference type="OrthoDB" id="755870at2"/>
<evidence type="ECO:0000256" key="1">
    <source>
        <dbReference type="ARBA" id="ARBA00007274"/>
    </source>
</evidence>
<dbReference type="InterPro" id="IPR001451">
    <property type="entry name" value="Hexapep"/>
</dbReference>
<evidence type="ECO:0000313" key="6">
    <source>
        <dbReference type="Proteomes" id="UP000232883"/>
    </source>
</evidence>
<dbReference type="InterPro" id="IPR011004">
    <property type="entry name" value="Trimer_LpxA-like_sf"/>
</dbReference>
<organism evidence="5 6">
    <name type="scientific">Spirosoma pollinicola</name>
    <dbReference type="NCBI Taxonomy" id="2057025"/>
    <lineage>
        <taxon>Bacteria</taxon>
        <taxon>Pseudomonadati</taxon>
        <taxon>Bacteroidota</taxon>
        <taxon>Cytophagia</taxon>
        <taxon>Cytophagales</taxon>
        <taxon>Cytophagaceae</taxon>
        <taxon>Spirosoma</taxon>
    </lineage>
</organism>
<reference evidence="5 6" key="1">
    <citation type="submission" date="2017-11" db="EMBL/GenBank/DDBJ databases">
        <title>Taxonomic description and genome sequences of Spirosoma HA7 sp. nov., isolated from pollen microhabitat of Corylus avellana.</title>
        <authorList>
            <person name="Ambika Manirajan B."/>
            <person name="Suarez C."/>
            <person name="Ratering S."/>
            <person name="Geissler-Plaum R."/>
            <person name="Cardinale M."/>
            <person name="Sylvia S."/>
        </authorList>
    </citation>
    <scope>NUCLEOTIDE SEQUENCE [LARGE SCALE GENOMIC DNA]</scope>
    <source>
        <strain evidence="5 6">HA7</strain>
    </source>
</reference>
<keyword evidence="3" id="KW-0677">Repeat</keyword>
<keyword evidence="2 5" id="KW-0808">Transferase</keyword>
<evidence type="ECO:0000313" key="5">
    <source>
        <dbReference type="EMBL" id="AUD06182.1"/>
    </source>
</evidence>
<protein>
    <submittedName>
        <fullName evidence="5">Acyltransferase</fullName>
    </submittedName>
</protein>
<keyword evidence="6" id="KW-1185">Reference proteome</keyword>
<dbReference type="RefSeq" id="WP_100992732.1">
    <property type="nucleotide sequence ID" value="NZ_CP025096.1"/>
</dbReference>
<dbReference type="PANTHER" id="PTHR23416:SF23">
    <property type="entry name" value="ACETYLTRANSFERASE C18B11.09C-RELATED"/>
    <property type="match status" value="1"/>
</dbReference>
<keyword evidence="4 5" id="KW-0012">Acyltransferase</keyword>
<dbReference type="AlphaFoldDB" id="A0A2K8Z8I4"/>
<sequence>MAFPFIRLSFRAIRFGWRRSRRVAGSVVTRLVFYLNNVSYGSDMKSCGIPVVDINDGCTLRIGSSFSFNSGRNHNRIGRQQPCFFIADLGGNIQIGDRVGMSCTALVCHNAITIGNDVTIGGNTVIYDTDFHTLNTDQRANFQDNSLAKTAPVNIQNRVFIGSHVTILKGVTIGENAVIAAGSVVTKNVPPNQIWGGNPAQFIRHLQMQSVYE</sequence>
<evidence type="ECO:0000256" key="2">
    <source>
        <dbReference type="ARBA" id="ARBA00022679"/>
    </source>
</evidence>
<evidence type="ECO:0000256" key="3">
    <source>
        <dbReference type="ARBA" id="ARBA00022737"/>
    </source>
</evidence>
<comment type="similarity">
    <text evidence="1">Belongs to the transferase hexapeptide repeat family.</text>
</comment>
<dbReference type="InterPro" id="IPR051159">
    <property type="entry name" value="Hexapeptide_acetyltransf"/>
</dbReference>
<dbReference type="InterPro" id="IPR018357">
    <property type="entry name" value="Hexapep_transf_CS"/>
</dbReference>
<dbReference type="SUPFAM" id="SSF51161">
    <property type="entry name" value="Trimeric LpxA-like enzymes"/>
    <property type="match status" value="1"/>
</dbReference>
<accession>A0A2K8Z8I4</accession>
<dbReference type="Pfam" id="PF00132">
    <property type="entry name" value="Hexapep"/>
    <property type="match status" value="1"/>
</dbReference>
<dbReference type="GO" id="GO:0008374">
    <property type="term" value="F:O-acyltransferase activity"/>
    <property type="evidence" value="ECO:0007669"/>
    <property type="project" value="TreeGrafter"/>
</dbReference>
<proteinExistence type="inferred from homology"/>
<dbReference type="KEGG" id="spir:CWM47_32670"/>